<dbReference type="EMBL" id="LBWP01000009">
    <property type="protein sequence ID" value="KKR11301.1"/>
    <property type="molecule type" value="Genomic_DNA"/>
</dbReference>
<comment type="caution">
    <text evidence="1">The sequence shown here is derived from an EMBL/GenBank/DDBJ whole genome shotgun (WGS) entry which is preliminary data.</text>
</comment>
<reference evidence="1 2" key="1">
    <citation type="journal article" date="2015" name="Nature">
        <title>rRNA introns, odd ribosomes, and small enigmatic genomes across a large radiation of phyla.</title>
        <authorList>
            <person name="Brown C.T."/>
            <person name="Hug L.A."/>
            <person name="Thomas B.C."/>
            <person name="Sharon I."/>
            <person name="Castelle C.J."/>
            <person name="Singh A."/>
            <person name="Wilkins M.J."/>
            <person name="Williams K.H."/>
            <person name="Banfield J.F."/>
        </authorList>
    </citation>
    <scope>NUCLEOTIDE SEQUENCE [LARGE SCALE GENOMIC DNA]</scope>
</reference>
<gene>
    <name evidence="1" type="ORF">UT39_C0009G0061</name>
</gene>
<dbReference type="STRING" id="1618550.UT39_C0009G0061"/>
<sequence length="178" mass="21133">MRERFEETDRLEYVDYEAKIVQFMQKRHSYTPSQISTIRRRFKKLPKVTLPPTYTTLFDSAELWTDIGETLVAPADLIKSVIKRKGGDQIDPKLFSVFWANQKDKVFNNWNIISFTSFSKQRHQFWDKDYVTAVLTNILYCNQHQFGTKNKISYNLAWDIPKKDLIEMKHLSLKNLFG</sequence>
<name>A0A0G0NEQ7_9BACT</name>
<evidence type="ECO:0000313" key="2">
    <source>
        <dbReference type="Proteomes" id="UP000034246"/>
    </source>
</evidence>
<dbReference type="Proteomes" id="UP000034246">
    <property type="component" value="Unassembled WGS sequence"/>
</dbReference>
<accession>A0A0G0NEQ7</accession>
<evidence type="ECO:0000313" key="1">
    <source>
        <dbReference type="EMBL" id="KKR11301.1"/>
    </source>
</evidence>
<proteinExistence type="predicted"/>
<dbReference type="AlphaFoldDB" id="A0A0G0NEQ7"/>
<organism evidence="1 2">
    <name type="scientific">Candidatus Woesebacteria bacterium GW2011_GWA1_39_21</name>
    <dbReference type="NCBI Taxonomy" id="1618550"/>
    <lineage>
        <taxon>Bacteria</taxon>
        <taxon>Candidatus Woeseibacteriota</taxon>
    </lineage>
</organism>
<protein>
    <submittedName>
        <fullName evidence="1">Uncharacterized protein</fullName>
    </submittedName>
</protein>